<evidence type="ECO:0000256" key="5">
    <source>
        <dbReference type="ARBA" id="ARBA00022692"/>
    </source>
</evidence>
<feature type="chain" id="PRO_5046389358" evidence="13">
    <location>
        <begin position="28"/>
        <end position="764"/>
    </location>
</feature>
<name>A0ABT3TFB6_9GAMM</name>
<keyword evidence="8 12" id="KW-0798">TonB box</keyword>
<evidence type="ECO:0000256" key="2">
    <source>
        <dbReference type="ARBA" id="ARBA00022448"/>
    </source>
</evidence>
<accession>A0ABT3TFB6</accession>
<sequence>MKLSVTSRALLPAIFVSLPITMPQAVAQERMALEEVIVTARKREQSLQDVSVAVTALTDTAIAEAQIYTSEDLVQLVPSLTFQQGSNPRQSSFNIRGIGTQSFSTGVEPSVSTMLDGVVMGRSGQAFMQLLDVERVEVLRGPQGTLFGKNASAGVLHIITKDPTEEFSGEVMAGAAENNEYRAGATIAGPITDNLGFRLSASGSDVDGWIKNYYDGEDLNNSKDYSVRGKLRWDVSDTVQIKWSSDYSDLDCNCTVSTIRSLEPFNGNDAQIQGILDEIDPVQVGEENIETNVNSENYTDWESWGHALEVNWDIGEFTLTSITAYREFSVAASIDNDNRPTTPLGFDQDGGTEQEQFTQELRLASPASDRLNYVVGLYYFDQKVSRQFRRSFEFAPGLPGVGISTFAVDTTNWAAFGEINYSFNDAWRMVLGARYTQDDLKYVFGRTREGLAVGIPAPVEPTPGETDNDDLSGKLALEWSFNDDAMLYASYSQGYKGPAYDVTFGTDPTTLEPVDPETSDAYELGMKSVWFDNRLILNAALFMTEFENFQGQAFFDPDGDPGCAPDNPGCDPDDQPGSFLLVNAGEVETKGLEVDFTALVTDNFRLYGGFAFIDAEITDYRGGNCSFGQTFRGECPDGTQDLSGGVMPHSPDWKVALTAQYNWELPTSFDLILQGTYKAQDDVLYSLSQDEFTWQDGYGTLDLSAKLADRDARWEATVYVKNATDEWHVSGIGSNISQFLPNGYIHSVPLNYQRRFGAEVRFRW</sequence>
<evidence type="ECO:0000256" key="10">
    <source>
        <dbReference type="ARBA" id="ARBA00023237"/>
    </source>
</evidence>
<comment type="subcellular location">
    <subcellularLocation>
        <location evidence="1 11">Cell outer membrane</location>
        <topology evidence="1 11">Multi-pass membrane protein</topology>
    </subcellularLocation>
</comment>
<dbReference type="InterPro" id="IPR039426">
    <property type="entry name" value="TonB-dep_rcpt-like"/>
</dbReference>
<evidence type="ECO:0000256" key="4">
    <source>
        <dbReference type="ARBA" id="ARBA00022496"/>
    </source>
</evidence>
<evidence type="ECO:0000256" key="1">
    <source>
        <dbReference type="ARBA" id="ARBA00004571"/>
    </source>
</evidence>
<dbReference type="Gene3D" id="2.40.170.20">
    <property type="entry name" value="TonB-dependent receptor, beta-barrel domain"/>
    <property type="match status" value="1"/>
</dbReference>
<feature type="domain" description="TonB-dependent receptor-like beta-barrel" evidence="14">
    <location>
        <begin position="293"/>
        <end position="722"/>
    </location>
</feature>
<dbReference type="PANTHER" id="PTHR32552:SF81">
    <property type="entry name" value="TONB-DEPENDENT OUTER MEMBRANE RECEPTOR"/>
    <property type="match status" value="1"/>
</dbReference>
<keyword evidence="16" id="KW-0675">Receptor</keyword>
<dbReference type="Proteomes" id="UP001143362">
    <property type="component" value="Unassembled WGS sequence"/>
</dbReference>
<reference evidence="16" key="1">
    <citation type="submission" date="2019-02" db="EMBL/GenBank/DDBJ databases">
        <authorList>
            <person name="Li S.-H."/>
        </authorList>
    </citation>
    <scope>NUCLEOTIDE SEQUENCE</scope>
    <source>
        <strain evidence="16">IMCC14734</strain>
    </source>
</reference>
<keyword evidence="4" id="KW-0410">Iron transport</keyword>
<evidence type="ECO:0000256" key="13">
    <source>
        <dbReference type="SAM" id="SignalP"/>
    </source>
</evidence>
<dbReference type="Pfam" id="PF00593">
    <property type="entry name" value="TonB_dep_Rec_b-barrel"/>
    <property type="match status" value="1"/>
</dbReference>
<dbReference type="CDD" id="cd01347">
    <property type="entry name" value="ligand_gated_channel"/>
    <property type="match status" value="1"/>
</dbReference>
<keyword evidence="7" id="KW-0406">Ion transport</keyword>
<evidence type="ECO:0000256" key="8">
    <source>
        <dbReference type="ARBA" id="ARBA00023077"/>
    </source>
</evidence>
<dbReference type="Pfam" id="PF07715">
    <property type="entry name" value="Plug"/>
    <property type="match status" value="1"/>
</dbReference>
<evidence type="ECO:0000259" key="15">
    <source>
        <dbReference type="Pfam" id="PF07715"/>
    </source>
</evidence>
<gene>
    <name evidence="16" type="ORF">EYC98_04390</name>
</gene>
<keyword evidence="9 11" id="KW-0472">Membrane</keyword>
<dbReference type="PROSITE" id="PS52016">
    <property type="entry name" value="TONB_DEPENDENT_REC_3"/>
    <property type="match status" value="1"/>
</dbReference>
<dbReference type="InterPro" id="IPR000531">
    <property type="entry name" value="Beta-barrel_TonB"/>
</dbReference>
<keyword evidence="6" id="KW-0408">Iron</keyword>
<dbReference type="SUPFAM" id="SSF56935">
    <property type="entry name" value="Porins"/>
    <property type="match status" value="1"/>
</dbReference>
<evidence type="ECO:0000313" key="17">
    <source>
        <dbReference type="Proteomes" id="UP001143362"/>
    </source>
</evidence>
<dbReference type="InterPro" id="IPR036942">
    <property type="entry name" value="Beta-barrel_TonB_sf"/>
</dbReference>
<evidence type="ECO:0000256" key="9">
    <source>
        <dbReference type="ARBA" id="ARBA00023136"/>
    </source>
</evidence>
<keyword evidence="2 11" id="KW-0813">Transport</keyword>
<feature type="signal peptide" evidence="13">
    <location>
        <begin position="1"/>
        <end position="27"/>
    </location>
</feature>
<evidence type="ECO:0000313" key="16">
    <source>
        <dbReference type="EMBL" id="MCX2980102.1"/>
    </source>
</evidence>
<protein>
    <submittedName>
        <fullName evidence="16">TonB-dependent receptor</fullName>
    </submittedName>
</protein>
<evidence type="ECO:0000256" key="6">
    <source>
        <dbReference type="ARBA" id="ARBA00023004"/>
    </source>
</evidence>
<dbReference type="InterPro" id="IPR012910">
    <property type="entry name" value="Plug_dom"/>
</dbReference>
<organism evidence="16 17">
    <name type="scientific">Candidatus Litorirhabdus singularis</name>
    <dbReference type="NCBI Taxonomy" id="2518993"/>
    <lineage>
        <taxon>Bacteria</taxon>
        <taxon>Pseudomonadati</taxon>
        <taxon>Pseudomonadota</taxon>
        <taxon>Gammaproteobacteria</taxon>
        <taxon>Cellvibrionales</taxon>
        <taxon>Halieaceae</taxon>
        <taxon>Candidatus Litorirhabdus</taxon>
    </lineage>
</organism>
<evidence type="ECO:0000259" key="14">
    <source>
        <dbReference type="Pfam" id="PF00593"/>
    </source>
</evidence>
<evidence type="ECO:0000256" key="7">
    <source>
        <dbReference type="ARBA" id="ARBA00023065"/>
    </source>
</evidence>
<comment type="similarity">
    <text evidence="11 12">Belongs to the TonB-dependent receptor family.</text>
</comment>
<dbReference type="EMBL" id="SHNN01000001">
    <property type="protein sequence ID" value="MCX2980102.1"/>
    <property type="molecule type" value="Genomic_DNA"/>
</dbReference>
<keyword evidence="5 11" id="KW-0812">Transmembrane</keyword>
<evidence type="ECO:0000256" key="11">
    <source>
        <dbReference type="PROSITE-ProRule" id="PRU01360"/>
    </source>
</evidence>
<evidence type="ECO:0000256" key="12">
    <source>
        <dbReference type="RuleBase" id="RU003357"/>
    </source>
</evidence>
<keyword evidence="13" id="KW-0732">Signal</keyword>
<keyword evidence="3 11" id="KW-1134">Transmembrane beta strand</keyword>
<dbReference type="PANTHER" id="PTHR32552">
    <property type="entry name" value="FERRICHROME IRON RECEPTOR-RELATED"/>
    <property type="match status" value="1"/>
</dbReference>
<keyword evidence="10 11" id="KW-0998">Cell outer membrane</keyword>
<evidence type="ECO:0000256" key="3">
    <source>
        <dbReference type="ARBA" id="ARBA00022452"/>
    </source>
</evidence>
<comment type="caution">
    <text evidence="16">The sequence shown here is derived from an EMBL/GenBank/DDBJ whole genome shotgun (WGS) entry which is preliminary data.</text>
</comment>
<keyword evidence="17" id="KW-1185">Reference proteome</keyword>
<feature type="domain" description="TonB-dependent receptor plug" evidence="15">
    <location>
        <begin position="47"/>
        <end position="155"/>
    </location>
</feature>
<dbReference type="RefSeq" id="WP_279244081.1">
    <property type="nucleotide sequence ID" value="NZ_SHNN01000001.1"/>
</dbReference>
<proteinExistence type="inferred from homology"/>